<keyword evidence="6" id="KW-0325">Glycoprotein</keyword>
<evidence type="ECO:0000256" key="3">
    <source>
        <dbReference type="ARBA" id="ARBA00022729"/>
    </source>
</evidence>
<evidence type="ECO:0000313" key="11">
    <source>
        <dbReference type="EnsemblMetazoa" id="XP_038073647.1"/>
    </source>
</evidence>
<sequence>MASEGRRKGTSSQVAMTVVRSLLILWICSGLCVCVDEVPIGFDQDATDTADVPAGDQPSAADTEPTDQPLNPGGSLPPPVDVEGQEGDLGSEPAEDTQHSVPEPDQPDQSEAVEDQSEAVQDQSEAPQEEGESAFTEMPPVETEANPVSTKEPAEPTEQPQELGDFVVRNDDGVVCLRACFAALLKVDYLGQDEDGKAVNRTAEIPIPKKADVGGFCNRGPDGQAALELRWDEEMYSLKITFQKQNSTIKGDPNFWDARVIQFTFDTRDSYYFGAAFNAGERVVRTKKGATFFATPQGNSRVCEAEDDIVMQSTSNNTEQVTLEISQLQLQPYGMQNGTFSEGVDCGEDLIENPNTNVASIAVGATLACLILVVIIVYAVGRKMGAINDRSGYKSVE</sequence>
<evidence type="ECO:0000256" key="10">
    <source>
        <dbReference type="SAM" id="SignalP"/>
    </source>
</evidence>
<feature type="transmembrane region" description="Helical" evidence="9">
    <location>
        <begin position="358"/>
        <end position="380"/>
    </location>
</feature>
<evidence type="ECO:0000256" key="6">
    <source>
        <dbReference type="ARBA" id="ARBA00023180"/>
    </source>
</evidence>
<keyword evidence="4 9" id="KW-1133">Transmembrane helix</keyword>
<comment type="caution">
    <text evidence="7">Lacks conserved residue(s) required for the propagation of feature annotation.</text>
</comment>
<comment type="subcellular location">
    <subcellularLocation>
        <location evidence="1">Cell membrane</location>
        <topology evidence="1">Single-pass type I membrane protein</topology>
    </subcellularLocation>
    <subcellularLocation>
        <location evidence="7">Membrane</location>
        <topology evidence="7">Single-pass type I membrane protein</topology>
    </subcellularLocation>
</comment>
<protein>
    <recommendedName>
        <fullName evidence="13">Lysosome-associated membrane glycoprotein 5</fullName>
    </recommendedName>
</protein>
<dbReference type="OMA" id="RKMGAIN"/>
<feature type="compositionally biased region" description="Acidic residues" evidence="8">
    <location>
        <begin position="105"/>
        <end position="117"/>
    </location>
</feature>
<dbReference type="GO" id="GO:0005765">
    <property type="term" value="C:lysosomal membrane"/>
    <property type="evidence" value="ECO:0007669"/>
    <property type="project" value="TreeGrafter"/>
</dbReference>
<keyword evidence="2 7" id="KW-0812">Transmembrane</keyword>
<feature type="signal peptide" evidence="10">
    <location>
        <begin position="1"/>
        <end position="30"/>
    </location>
</feature>
<name>A0A914BDY7_PATMI</name>
<keyword evidence="5 7" id="KW-0472">Membrane</keyword>
<dbReference type="AlphaFoldDB" id="A0A914BDY7"/>
<dbReference type="InterPro" id="IPR002000">
    <property type="entry name" value="Lysosome-assoc_membr_glycop"/>
</dbReference>
<evidence type="ECO:0000256" key="4">
    <source>
        <dbReference type="ARBA" id="ARBA00022989"/>
    </source>
</evidence>
<dbReference type="GO" id="GO:0005886">
    <property type="term" value="C:plasma membrane"/>
    <property type="evidence" value="ECO:0007669"/>
    <property type="project" value="TreeGrafter"/>
</dbReference>
<dbReference type="GO" id="GO:0031902">
    <property type="term" value="C:late endosome membrane"/>
    <property type="evidence" value="ECO:0007669"/>
    <property type="project" value="TreeGrafter"/>
</dbReference>
<evidence type="ECO:0000256" key="8">
    <source>
        <dbReference type="SAM" id="MobiDB-lite"/>
    </source>
</evidence>
<dbReference type="GO" id="GO:0072594">
    <property type="term" value="P:establishment of protein localization to organelle"/>
    <property type="evidence" value="ECO:0007669"/>
    <property type="project" value="TreeGrafter"/>
</dbReference>
<feature type="region of interest" description="Disordered" evidence="8">
    <location>
        <begin position="46"/>
        <end position="163"/>
    </location>
</feature>
<reference evidence="11" key="1">
    <citation type="submission" date="2022-11" db="UniProtKB">
        <authorList>
            <consortium name="EnsemblMetazoa"/>
        </authorList>
    </citation>
    <scope>IDENTIFICATION</scope>
</reference>
<evidence type="ECO:0000256" key="5">
    <source>
        <dbReference type="ARBA" id="ARBA00023136"/>
    </source>
</evidence>
<dbReference type="Gene3D" id="2.40.160.110">
    <property type="match status" value="1"/>
</dbReference>
<dbReference type="GeneID" id="119741818"/>
<keyword evidence="3 10" id="KW-0732">Signal</keyword>
<evidence type="ECO:0000313" key="12">
    <source>
        <dbReference type="Proteomes" id="UP000887568"/>
    </source>
</evidence>
<evidence type="ECO:0000256" key="2">
    <source>
        <dbReference type="ARBA" id="ARBA00022692"/>
    </source>
</evidence>
<accession>A0A914BDY7</accession>
<evidence type="ECO:0000256" key="9">
    <source>
        <dbReference type="SAM" id="Phobius"/>
    </source>
</evidence>
<comment type="similarity">
    <text evidence="7">Belongs to the LAMP family.</text>
</comment>
<evidence type="ECO:0000256" key="7">
    <source>
        <dbReference type="PROSITE-ProRule" id="PRU00740"/>
    </source>
</evidence>
<dbReference type="PROSITE" id="PS51407">
    <property type="entry name" value="LAMP_3"/>
    <property type="match status" value="1"/>
</dbReference>
<feature type="chain" id="PRO_5037366243" description="Lysosome-associated membrane glycoprotein 5" evidence="10">
    <location>
        <begin position="31"/>
        <end position="397"/>
    </location>
</feature>
<dbReference type="PANTHER" id="PTHR11506">
    <property type="entry name" value="LYSOSOME-ASSOCIATED MEMBRANE GLYCOPROTEIN"/>
    <property type="match status" value="1"/>
</dbReference>
<proteinExistence type="inferred from homology"/>
<dbReference type="PANTHER" id="PTHR11506:SF35">
    <property type="entry name" value="LYSOSOME-ASSOCIATED MEMBRANE GLYCOPROTEIN 5"/>
    <property type="match status" value="1"/>
</dbReference>
<keyword evidence="12" id="KW-1185">Reference proteome</keyword>
<dbReference type="OrthoDB" id="6248302at2759"/>
<dbReference type="EnsemblMetazoa" id="XM_038217719.1">
    <property type="protein sequence ID" value="XP_038073647.1"/>
    <property type="gene ID" value="LOC119741818"/>
</dbReference>
<dbReference type="RefSeq" id="XP_038073647.1">
    <property type="nucleotide sequence ID" value="XM_038217719.1"/>
</dbReference>
<dbReference type="Proteomes" id="UP000887568">
    <property type="component" value="Unplaced"/>
</dbReference>
<evidence type="ECO:0000256" key="1">
    <source>
        <dbReference type="ARBA" id="ARBA00004251"/>
    </source>
</evidence>
<organism evidence="11 12">
    <name type="scientific">Patiria miniata</name>
    <name type="common">Bat star</name>
    <name type="synonym">Asterina miniata</name>
    <dbReference type="NCBI Taxonomy" id="46514"/>
    <lineage>
        <taxon>Eukaryota</taxon>
        <taxon>Metazoa</taxon>
        <taxon>Echinodermata</taxon>
        <taxon>Eleutherozoa</taxon>
        <taxon>Asterozoa</taxon>
        <taxon>Asteroidea</taxon>
        <taxon>Valvatacea</taxon>
        <taxon>Valvatida</taxon>
        <taxon>Asterinidae</taxon>
        <taxon>Patiria</taxon>
    </lineage>
</organism>
<evidence type="ECO:0008006" key="13">
    <source>
        <dbReference type="Google" id="ProtNLM"/>
    </source>
</evidence>